<dbReference type="Proteomes" id="UP000606499">
    <property type="component" value="Unassembled WGS sequence"/>
</dbReference>
<evidence type="ECO:0000313" key="6">
    <source>
        <dbReference type="EMBL" id="MBC5725118.1"/>
    </source>
</evidence>
<comment type="caution">
    <text evidence="6">The sequence shown here is derived from an EMBL/GenBank/DDBJ whole genome shotgun (WGS) entry which is preliminary data.</text>
</comment>
<evidence type="ECO:0000259" key="5">
    <source>
        <dbReference type="Pfam" id="PF13614"/>
    </source>
</evidence>
<dbReference type="Gene3D" id="3.40.50.300">
    <property type="entry name" value="P-loop containing nucleotide triphosphate hydrolases"/>
    <property type="match status" value="1"/>
</dbReference>
<dbReference type="RefSeq" id="WP_054327113.1">
    <property type="nucleotide sequence ID" value="NZ_JACOPL010000005.1"/>
</dbReference>
<proteinExistence type="inferred from homology"/>
<evidence type="ECO:0000256" key="3">
    <source>
        <dbReference type="ARBA" id="ARBA00062323"/>
    </source>
</evidence>
<comment type="similarity">
    <text evidence="1">Belongs to the ParA family.</text>
</comment>
<organism evidence="6 7">
    <name type="scientific">Agathobaculum faecis</name>
    <dbReference type="NCBI Taxonomy" id="2763013"/>
    <lineage>
        <taxon>Bacteria</taxon>
        <taxon>Bacillati</taxon>
        <taxon>Bacillota</taxon>
        <taxon>Clostridia</taxon>
        <taxon>Eubacteriales</taxon>
        <taxon>Butyricicoccaceae</taxon>
        <taxon>Agathobaculum</taxon>
    </lineage>
</organism>
<evidence type="ECO:0000313" key="7">
    <source>
        <dbReference type="Proteomes" id="UP000606499"/>
    </source>
</evidence>
<evidence type="ECO:0000256" key="1">
    <source>
        <dbReference type="ARBA" id="ARBA00006976"/>
    </source>
</evidence>
<reference evidence="6" key="1">
    <citation type="submission" date="2020-08" db="EMBL/GenBank/DDBJ databases">
        <title>Genome public.</title>
        <authorList>
            <person name="Liu C."/>
            <person name="Sun Q."/>
        </authorList>
    </citation>
    <scope>NUCLEOTIDE SEQUENCE</scope>
    <source>
        <strain evidence="6">NSJ-28</strain>
    </source>
</reference>
<comment type="catalytic activity">
    <reaction evidence="2">
        <text>ATP + H2O = ADP + phosphate + H(+)</text>
        <dbReference type="Rhea" id="RHEA:13065"/>
        <dbReference type="ChEBI" id="CHEBI:15377"/>
        <dbReference type="ChEBI" id="CHEBI:15378"/>
        <dbReference type="ChEBI" id="CHEBI:30616"/>
        <dbReference type="ChEBI" id="CHEBI:43474"/>
        <dbReference type="ChEBI" id="CHEBI:456216"/>
    </reaction>
</comment>
<comment type="subunit">
    <text evidence="3">Dimerizes in the presence of ATP but not ADP; ATP-binding is required for double-stranded (ds)DNA-binding. Interacts with DnaA.</text>
</comment>
<dbReference type="InterPro" id="IPR025669">
    <property type="entry name" value="AAA_dom"/>
</dbReference>
<dbReference type="Pfam" id="PF13614">
    <property type="entry name" value="AAA_31"/>
    <property type="match status" value="1"/>
</dbReference>
<keyword evidence="7" id="KW-1185">Reference proteome</keyword>
<dbReference type="InterPro" id="IPR027417">
    <property type="entry name" value="P-loop_NTPase"/>
</dbReference>
<evidence type="ECO:0000256" key="2">
    <source>
        <dbReference type="ARBA" id="ARBA00049360"/>
    </source>
</evidence>
<name>A0A923LUW8_9FIRM</name>
<protein>
    <recommendedName>
        <fullName evidence="4">Sporulation initiation inhibitor protein Soj</fullName>
    </recommendedName>
</protein>
<evidence type="ECO:0000256" key="4">
    <source>
        <dbReference type="ARBA" id="ARBA00071824"/>
    </source>
</evidence>
<dbReference type="SUPFAM" id="SSF52540">
    <property type="entry name" value="P-loop containing nucleoside triphosphate hydrolases"/>
    <property type="match status" value="1"/>
</dbReference>
<feature type="domain" description="AAA" evidence="5">
    <location>
        <begin position="3"/>
        <end position="174"/>
    </location>
</feature>
<accession>A0A923LUW8</accession>
<gene>
    <name evidence="6" type="ORF">H8S45_06560</name>
</gene>
<sequence>MAEIIAVTNQKGGVGKTTTAAALIATLAEKGKKVLGVDLDPQGNLGFSLGIDIDNVHTLYEVFKKQIPVEQALCATEYGDMLAANILLSGVELECNKPGREYLLKTELSALSADYDYIIIDTPPALNLLTVNAYVTADKLIIPMAPEILSLLGVTQIKETIETVRQYYNPRLKVIGILLNKFNARLNLNRDVLDLSRQIAEQLDTKVFETKIRQGVLVAESPAHGKSVVTYAPHSKPAMDFVALVEEILQEGSVEQ</sequence>
<dbReference type="AlphaFoldDB" id="A0A923LUW8"/>
<dbReference type="PANTHER" id="PTHR13696">
    <property type="entry name" value="P-LOOP CONTAINING NUCLEOSIDE TRIPHOSPHATE HYDROLASE"/>
    <property type="match status" value="1"/>
</dbReference>
<dbReference type="FunFam" id="3.40.50.300:FF:000285">
    <property type="entry name" value="Sporulation initiation inhibitor Soj"/>
    <property type="match status" value="1"/>
</dbReference>
<dbReference type="PANTHER" id="PTHR13696:SF99">
    <property type="entry name" value="COBYRINIC ACID AC-DIAMIDE SYNTHASE"/>
    <property type="match status" value="1"/>
</dbReference>
<dbReference type="CDD" id="cd02042">
    <property type="entry name" value="ParAB_family"/>
    <property type="match status" value="1"/>
</dbReference>
<dbReference type="EMBL" id="JACOPL010000005">
    <property type="protein sequence ID" value="MBC5725118.1"/>
    <property type="molecule type" value="Genomic_DNA"/>
</dbReference>
<dbReference type="PIRSF" id="PIRSF009320">
    <property type="entry name" value="Nuc_binding_HP_1000"/>
    <property type="match status" value="1"/>
</dbReference>
<dbReference type="InterPro" id="IPR050678">
    <property type="entry name" value="DNA_Partitioning_ATPase"/>
</dbReference>